<evidence type="ECO:0000256" key="9">
    <source>
        <dbReference type="ARBA" id="ARBA00022694"/>
    </source>
</evidence>
<evidence type="ECO:0000256" key="3">
    <source>
        <dbReference type="ARBA" id="ARBA00022485"/>
    </source>
</evidence>
<dbReference type="NCBIfam" id="TIGR00048">
    <property type="entry name" value="rRNA_mod_RlmN"/>
    <property type="match status" value="1"/>
</dbReference>
<dbReference type="FunFam" id="3.20.20.70:FF:000014">
    <property type="entry name" value="Probable dual-specificity RNA methyltransferase RlmN"/>
    <property type="match status" value="1"/>
</dbReference>
<evidence type="ECO:0000259" key="15">
    <source>
        <dbReference type="PROSITE" id="PS51918"/>
    </source>
</evidence>
<dbReference type="GO" id="GO:0046872">
    <property type="term" value="F:metal ion binding"/>
    <property type="evidence" value="ECO:0007669"/>
    <property type="project" value="UniProtKB-KW"/>
</dbReference>
<dbReference type="InterPro" id="IPR040072">
    <property type="entry name" value="Methyltransferase_A"/>
</dbReference>
<accession>A0A7C5SWR5</accession>
<protein>
    <recommendedName>
        <fullName evidence="14">Probable dual-specificity RNA methyltransferase RlmN</fullName>
        <ecNumber evidence="14">2.1.1.192</ecNumber>
    </recommendedName>
    <alternativeName>
        <fullName evidence="14">23S rRNA (adenine(2503)-C(2))-methyltransferase</fullName>
    </alternativeName>
    <alternativeName>
        <fullName evidence="14">23S rRNA m2A2503 methyltransferase</fullName>
    </alternativeName>
    <alternativeName>
        <fullName evidence="14">Ribosomal RNA large subunit methyltransferase N</fullName>
    </alternativeName>
    <alternativeName>
        <fullName evidence="14">tRNA (adenine(37)-C(2))-methyltransferase</fullName>
    </alternativeName>
    <alternativeName>
        <fullName evidence="14">tRNA m2A37 methyltransferase</fullName>
    </alternativeName>
</protein>
<keyword evidence="8 14" id="KW-0949">S-adenosyl-L-methionine</keyword>
<dbReference type="Gene3D" id="1.10.150.530">
    <property type="match status" value="1"/>
</dbReference>
<keyword evidence="5 14" id="KW-0698">rRNA processing</keyword>
<dbReference type="InterPro" id="IPR048641">
    <property type="entry name" value="RlmN_N"/>
</dbReference>
<dbReference type="InterPro" id="IPR004383">
    <property type="entry name" value="rRNA_lsu_MTrfase_RlmN/Cfr"/>
</dbReference>
<dbReference type="Pfam" id="PF04055">
    <property type="entry name" value="Radical_SAM"/>
    <property type="match status" value="1"/>
</dbReference>
<comment type="catalytic activity">
    <reaction evidence="14">
        <text>adenosine(37) in tRNA + 2 reduced [2Fe-2S]-[ferredoxin] + 2 S-adenosyl-L-methionine = 2-methyladenosine(37) in tRNA + 5'-deoxyadenosine + L-methionine + 2 oxidized [2Fe-2S]-[ferredoxin] + S-adenosyl-L-homocysteine</text>
        <dbReference type="Rhea" id="RHEA:43332"/>
        <dbReference type="Rhea" id="RHEA-COMP:10000"/>
        <dbReference type="Rhea" id="RHEA-COMP:10001"/>
        <dbReference type="Rhea" id="RHEA-COMP:10162"/>
        <dbReference type="Rhea" id="RHEA-COMP:10485"/>
        <dbReference type="ChEBI" id="CHEBI:17319"/>
        <dbReference type="ChEBI" id="CHEBI:33737"/>
        <dbReference type="ChEBI" id="CHEBI:33738"/>
        <dbReference type="ChEBI" id="CHEBI:57844"/>
        <dbReference type="ChEBI" id="CHEBI:57856"/>
        <dbReference type="ChEBI" id="CHEBI:59789"/>
        <dbReference type="ChEBI" id="CHEBI:74411"/>
        <dbReference type="ChEBI" id="CHEBI:74497"/>
        <dbReference type="EC" id="2.1.1.192"/>
    </reaction>
</comment>
<comment type="miscellaneous">
    <text evidence="14">Reaction proceeds by a ping-pong mechanism involving intermediate methylation of a conserved cysteine residue.</text>
</comment>
<keyword evidence="7 14" id="KW-0808">Transferase</keyword>
<dbReference type="AlphaFoldDB" id="A0A7C5SWR5"/>
<comment type="caution">
    <text evidence="14">Lacks conserved residue(s) required for the propagation of feature annotation.</text>
</comment>
<comment type="catalytic activity">
    <reaction evidence="14">
        <text>adenosine(2503) in 23S rRNA + 2 reduced [2Fe-2S]-[ferredoxin] + 2 S-adenosyl-L-methionine = 2-methyladenosine(2503) in 23S rRNA + 5'-deoxyadenosine + L-methionine + 2 oxidized [2Fe-2S]-[ferredoxin] + S-adenosyl-L-homocysteine</text>
        <dbReference type="Rhea" id="RHEA:42916"/>
        <dbReference type="Rhea" id="RHEA-COMP:10000"/>
        <dbReference type="Rhea" id="RHEA-COMP:10001"/>
        <dbReference type="Rhea" id="RHEA-COMP:10152"/>
        <dbReference type="Rhea" id="RHEA-COMP:10282"/>
        <dbReference type="ChEBI" id="CHEBI:17319"/>
        <dbReference type="ChEBI" id="CHEBI:33737"/>
        <dbReference type="ChEBI" id="CHEBI:33738"/>
        <dbReference type="ChEBI" id="CHEBI:57844"/>
        <dbReference type="ChEBI" id="CHEBI:57856"/>
        <dbReference type="ChEBI" id="CHEBI:59789"/>
        <dbReference type="ChEBI" id="CHEBI:74411"/>
        <dbReference type="ChEBI" id="CHEBI:74497"/>
        <dbReference type="EC" id="2.1.1.192"/>
    </reaction>
</comment>
<evidence type="ECO:0000256" key="11">
    <source>
        <dbReference type="ARBA" id="ARBA00023004"/>
    </source>
</evidence>
<dbReference type="GO" id="GO:0070475">
    <property type="term" value="P:rRNA base methylation"/>
    <property type="evidence" value="ECO:0007669"/>
    <property type="project" value="UniProtKB-UniRule"/>
</dbReference>
<dbReference type="EMBL" id="DSAC01000043">
    <property type="protein sequence ID" value="HHO73723.1"/>
    <property type="molecule type" value="Genomic_DNA"/>
</dbReference>
<dbReference type="InterPro" id="IPR013785">
    <property type="entry name" value="Aldolase_TIM"/>
</dbReference>
<keyword evidence="3 14" id="KW-0004">4Fe-4S</keyword>
<dbReference type="GO" id="GO:0005737">
    <property type="term" value="C:cytoplasm"/>
    <property type="evidence" value="ECO:0007669"/>
    <property type="project" value="UniProtKB-SubCell"/>
</dbReference>
<feature type="binding site" evidence="14">
    <location>
        <begin position="219"/>
        <end position="221"/>
    </location>
    <ligand>
        <name>S-adenosyl-L-methionine</name>
        <dbReference type="ChEBI" id="CHEBI:59789"/>
    </ligand>
</feature>
<sequence length="350" mass="40637">MKDLSKTTYITSLNLAQLRELVKSLGWEPYRADQILNWVYKRFITNFEEMTNLSKEQRRFLSDNYSIHSLELVQKVEGGDSTKFLFKTTDGHLLETVLIYERDHLTLCVSSQVGCAVGCTFCATTKDGLVRNLRTEEIIDQFLQVQRHTPQKIRNVVFMGMGEPLANYENVRKAVEIMVSAWGLDLSKRRVSISTSGLVHQLRLMAQDPLMRELNLAVSINAPTQELREKLMPLSKTNTLQDLMETLYQFPYPSDRRIMIEYVLLEGVNDEEVHARQLANLLKKKRNKFKVNLIPFNPDPSLPYKRPSMERVYRFQKILWEEGISTFIRLSKGVDIFGACGQLRRRLVLR</sequence>
<comment type="similarity">
    <text evidence="2 14">Belongs to the radical SAM superfamily. RlmN family.</text>
</comment>
<dbReference type="SFLD" id="SFLDF00275">
    <property type="entry name" value="adenosine_C2_methyltransferase"/>
    <property type="match status" value="1"/>
</dbReference>
<evidence type="ECO:0000256" key="5">
    <source>
        <dbReference type="ARBA" id="ARBA00022552"/>
    </source>
</evidence>
<keyword evidence="12 14" id="KW-0411">Iron-sulfur</keyword>
<evidence type="ECO:0000256" key="4">
    <source>
        <dbReference type="ARBA" id="ARBA00022490"/>
    </source>
</evidence>
<feature type="binding site" evidence="14">
    <location>
        <begin position="162"/>
        <end position="163"/>
    </location>
    <ligand>
        <name>S-adenosyl-L-methionine</name>
        <dbReference type="ChEBI" id="CHEBI:59789"/>
    </ligand>
</feature>
<evidence type="ECO:0000313" key="16">
    <source>
        <dbReference type="EMBL" id="HHO73723.1"/>
    </source>
</evidence>
<dbReference type="PANTHER" id="PTHR30544:SF5">
    <property type="entry name" value="RADICAL SAM CORE DOMAIN-CONTAINING PROTEIN"/>
    <property type="match status" value="1"/>
</dbReference>
<dbReference type="GO" id="GO:0051539">
    <property type="term" value="F:4 iron, 4 sulfur cluster binding"/>
    <property type="evidence" value="ECO:0007669"/>
    <property type="project" value="UniProtKB-UniRule"/>
</dbReference>
<feature type="domain" description="Radical SAM core" evidence="15">
    <location>
        <begin position="101"/>
        <end position="335"/>
    </location>
</feature>
<dbReference type="Pfam" id="PF21016">
    <property type="entry name" value="RlmN_N"/>
    <property type="match status" value="1"/>
</dbReference>
<dbReference type="SUPFAM" id="SSF102114">
    <property type="entry name" value="Radical SAM enzymes"/>
    <property type="match status" value="1"/>
</dbReference>
<feature type="binding site" evidence="14">
    <location>
        <position position="122"/>
    </location>
    <ligand>
        <name>[4Fe-4S] cluster</name>
        <dbReference type="ChEBI" id="CHEBI:49883"/>
        <note>4Fe-4S-S-AdoMet</note>
    </ligand>
</feature>
<dbReference type="CDD" id="cd01335">
    <property type="entry name" value="Radical_SAM"/>
    <property type="match status" value="1"/>
</dbReference>
<dbReference type="EC" id="2.1.1.192" evidence="14"/>
<keyword evidence="10 14" id="KW-0479">Metal-binding</keyword>
<name>A0A7C5SWR5_9AQUI</name>
<evidence type="ECO:0000256" key="14">
    <source>
        <dbReference type="HAMAP-Rule" id="MF_01849"/>
    </source>
</evidence>
<dbReference type="GO" id="GO:0019843">
    <property type="term" value="F:rRNA binding"/>
    <property type="evidence" value="ECO:0007669"/>
    <property type="project" value="UniProtKB-UniRule"/>
</dbReference>
<organism evidence="16">
    <name type="scientific">Thermocrinis ruber</name>
    <dbReference type="NCBI Taxonomy" id="75906"/>
    <lineage>
        <taxon>Bacteria</taxon>
        <taxon>Pseudomonadati</taxon>
        <taxon>Aquificota</taxon>
        <taxon>Aquificia</taxon>
        <taxon>Aquificales</taxon>
        <taxon>Aquificaceae</taxon>
        <taxon>Thermocrinis</taxon>
    </lineage>
</organism>
<reference evidence="16" key="1">
    <citation type="journal article" date="2020" name="mSystems">
        <title>Genome- and Community-Level Interaction Insights into Carbon Utilization and Element Cycling Functions of Hydrothermarchaeota in Hydrothermal Sediment.</title>
        <authorList>
            <person name="Zhou Z."/>
            <person name="Liu Y."/>
            <person name="Xu W."/>
            <person name="Pan J."/>
            <person name="Luo Z.H."/>
            <person name="Li M."/>
        </authorList>
    </citation>
    <scope>NUCLEOTIDE SEQUENCE [LARGE SCALE GENOMIC DNA]</scope>
    <source>
        <strain evidence="16">SpSt-114</strain>
    </source>
</reference>
<proteinExistence type="inferred from homology"/>
<keyword evidence="6 14" id="KW-0489">Methyltransferase</keyword>
<comment type="function">
    <text evidence="14">Specifically methylates position 2 of adenine 2503 in 23S rRNA and position 2 of adenine 37 in tRNAs.</text>
</comment>
<dbReference type="HAMAP" id="MF_01849">
    <property type="entry name" value="RNA_methyltr_RlmN"/>
    <property type="match status" value="1"/>
</dbReference>
<evidence type="ECO:0000256" key="12">
    <source>
        <dbReference type="ARBA" id="ARBA00023014"/>
    </source>
</evidence>
<dbReference type="InterPro" id="IPR058240">
    <property type="entry name" value="rSAM_sf"/>
</dbReference>
<evidence type="ECO:0000256" key="2">
    <source>
        <dbReference type="ARBA" id="ARBA00007544"/>
    </source>
</evidence>
<dbReference type="PROSITE" id="PS51918">
    <property type="entry name" value="RADICAL_SAM"/>
    <property type="match status" value="1"/>
</dbReference>
<evidence type="ECO:0000256" key="1">
    <source>
        <dbReference type="ARBA" id="ARBA00004496"/>
    </source>
</evidence>
<dbReference type="Gene3D" id="3.20.20.70">
    <property type="entry name" value="Aldolase class I"/>
    <property type="match status" value="1"/>
</dbReference>
<feature type="binding site" evidence="14">
    <location>
        <position position="115"/>
    </location>
    <ligand>
        <name>[4Fe-4S] cluster</name>
        <dbReference type="ChEBI" id="CHEBI:49883"/>
        <note>4Fe-4S-S-AdoMet</note>
    </ligand>
</feature>
<evidence type="ECO:0000256" key="13">
    <source>
        <dbReference type="ARBA" id="ARBA00023157"/>
    </source>
</evidence>
<keyword evidence="11 14" id="KW-0408">Iron</keyword>
<feature type="active site" description="S-methylcysteine intermediate" evidence="14">
    <location>
        <position position="340"/>
    </location>
</feature>
<keyword evidence="4 14" id="KW-0963">Cytoplasm</keyword>
<evidence type="ECO:0000256" key="10">
    <source>
        <dbReference type="ARBA" id="ARBA00022723"/>
    </source>
</evidence>
<keyword evidence="9 14" id="KW-0819">tRNA processing</keyword>
<comment type="caution">
    <text evidence="16">The sequence shown here is derived from an EMBL/GenBank/DDBJ whole genome shotgun (WGS) entry which is preliminary data.</text>
</comment>
<dbReference type="SFLD" id="SFLDG01062">
    <property type="entry name" value="methyltransferase_(Class_A)"/>
    <property type="match status" value="1"/>
</dbReference>
<dbReference type="PANTHER" id="PTHR30544">
    <property type="entry name" value="23S RRNA METHYLTRANSFERASE"/>
    <property type="match status" value="1"/>
</dbReference>
<evidence type="ECO:0000256" key="6">
    <source>
        <dbReference type="ARBA" id="ARBA00022603"/>
    </source>
</evidence>
<keyword evidence="13 14" id="KW-1015">Disulfide bond</keyword>
<dbReference type="InterPro" id="IPR007197">
    <property type="entry name" value="rSAM"/>
</dbReference>
<dbReference type="GO" id="GO:0002935">
    <property type="term" value="F:tRNA (adenine(37)-C2)-methyltransferase activity"/>
    <property type="evidence" value="ECO:0007669"/>
    <property type="project" value="UniProtKB-UniRule"/>
</dbReference>
<dbReference type="PIRSF" id="PIRSF006004">
    <property type="entry name" value="CHP00048"/>
    <property type="match status" value="1"/>
</dbReference>
<evidence type="ECO:0000256" key="8">
    <source>
        <dbReference type="ARBA" id="ARBA00022691"/>
    </source>
</evidence>
<feature type="active site" description="Proton acceptor" evidence="14">
    <location>
        <position position="95"/>
    </location>
</feature>
<feature type="binding site" evidence="14">
    <location>
        <position position="297"/>
    </location>
    <ligand>
        <name>S-adenosyl-L-methionine</name>
        <dbReference type="ChEBI" id="CHEBI:59789"/>
    </ligand>
</feature>
<dbReference type="GO" id="GO:0000049">
    <property type="term" value="F:tRNA binding"/>
    <property type="evidence" value="ECO:0007669"/>
    <property type="project" value="UniProtKB-UniRule"/>
</dbReference>
<dbReference type="GO" id="GO:0030488">
    <property type="term" value="P:tRNA methylation"/>
    <property type="evidence" value="ECO:0007669"/>
    <property type="project" value="UniProtKB-UniRule"/>
</dbReference>
<feature type="binding site" evidence="14">
    <location>
        <position position="194"/>
    </location>
    <ligand>
        <name>S-adenosyl-L-methionine</name>
        <dbReference type="ChEBI" id="CHEBI:59789"/>
    </ligand>
</feature>
<comment type="subcellular location">
    <subcellularLocation>
        <location evidence="1 14">Cytoplasm</location>
    </subcellularLocation>
</comment>
<dbReference type="SFLD" id="SFLDS00029">
    <property type="entry name" value="Radical_SAM"/>
    <property type="match status" value="1"/>
</dbReference>
<gene>
    <name evidence="14 16" type="primary">rlmN</name>
    <name evidence="16" type="ORF">ENN04_03700</name>
</gene>
<feature type="binding site" evidence="14">
    <location>
        <position position="119"/>
    </location>
    <ligand>
        <name>[4Fe-4S] cluster</name>
        <dbReference type="ChEBI" id="CHEBI:49883"/>
        <note>4Fe-4S-S-AdoMet</note>
    </ligand>
</feature>
<comment type="cofactor">
    <cofactor evidence="14">
        <name>[4Fe-4S] cluster</name>
        <dbReference type="ChEBI" id="CHEBI:49883"/>
    </cofactor>
    <text evidence="14">Binds 1 [4Fe-4S] cluster. The cluster is coordinated with 3 cysteines and an exchangeable S-adenosyl-L-methionine.</text>
</comment>
<dbReference type="InterPro" id="IPR027492">
    <property type="entry name" value="RNA_MTrfase_RlmN"/>
</dbReference>
<evidence type="ECO:0000256" key="7">
    <source>
        <dbReference type="ARBA" id="ARBA00022679"/>
    </source>
</evidence>
<dbReference type="GO" id="GO:0070040">
    <property type="term" value="F:rRNA (adenine(2503)-C2-)-methyltransferase activity"/>
    <property type="evidence" value="ECO:0007669"/>
    <property type="project" value="UniProtKB-UniRule"/>
</dbReference>